<keyword evidence="1" id="KW-0812">Transmembrane</keyword>
<keyword evidence="3" id="KW-1185">Reference proteome</keyword>
<accession>A0A498D685</accession>
<dbReference type="Pfam" id="PF11877">
    <property type="entry name" value="DUF3397"/>
    <property type="match status" value="1"/>
</dbReference>
<dbReference type="RefSeq" id="WP_121522815.1">
    <property type="nucleotide sequence ID" value="NZ_RCHR01000003.1"/>
</dbReference>
<keyword evidence="1" id="KW-0472">Membrane</keyword>
<protein>
    <submittedName>
        <fullName evidence="2">DUF3397 domain-containing protein</fullName>
    </submittedName>
</protein>
<sequence length="125" mass="14756">MFDFIVYITAFFITVPVVATMTVYIISRKIYRTSRRAVHSAVNWTTILYILAVAIECMIIFGKSFLSFMLLFFLLVSALIITAGWKWKMEVQLRKTLKIAWRMHFLLYFFLYFVLLLIGVVQHIV</sequence>
<comment type="caution">
    <text evidence="2">The sequence shown here is derived from an EMBL/GenBank/DDBJ whole genome shotgun (WGS) entry which is preliminary data.</text>
</comment>
<feature type="transmembrane region" description="Helical" evidence="1">
    <location>
        <begin position="6"/>
        <end position="26"/>
    </location>
</feature>
<dbReference type="EMBL" id="RCHR01000003">
    <property type="protein sequence ID" value="RLL45228.1"/>
    <property type="molecule type" value="Genomic_DNA"/>
</dbReference>
<dbReference type="InterPro" id="IPR024515">
    <property type="entry name" value="DUF3397"/>
</dbReference>
<evidence type="ECO:0000313" key="3">
    <source>
        <dbReference type="Proteomes" id="UP000270219"/>
    </source>
</evidence>
<feature type="transmembrane region" description="Helical" evidence="1">
    <location>
        <begin position="67"/>
        <end position="85"/>
    </location>
</feature>
<evidence type="ECO:0000313" key="2">
    <source>
        <dbReference type="EMBL" id="RLL45228.1"/>
    </source>
</evidence>
<evidence type="ECO:0000256" key="1">
    <source>
        <dbReference type="SAM" id="Phobius"/>
    </source>
</evidence>
<dbReference type="Proteomes" id="UP000270219">
    <property type="component" value="Unassembled WGS sequence"/>
</dbReference>
<keyword evidence="1" id="KW-1133">Transmembrane helix</keyword>
<gene>
    <name evidence="2" type="ORF">D8M04_10235</name>
</gene>
<proteinExistence type="predicted"/>
<dbReference type="InterPro" id="IPR016945">
    <property type="entry name" value="UCP030092"/>
</dbReference>
<organism evidence="2 3">
    <name type="scientific">Oceanobacillus piezotolerans</name>
    <dbReference type="NCBI Taxonomy" id="2448030"/>
    <lineage>
        <taxon>Bacteria</taxon>
        <taxon>Bacillati</taxon>
        <taxon>Bacillota</taxon>
        <taxon>Bacilli</taxon>
        <taxon>Bacillales</taxon>
        <taxon>Bacillaceae</taxon>
        <taxon>Oceanobacillus</taxon>
    </lineage>
</organism>
<name>A0A498D685_9BACI</name>
<feature type="transmembrane region" description="Helical" evidence="1">
    <location>
        <begin position="38"/>
        <end position="61"/>
    </location>
</feature>
<feature type="transmembrane region" description="Helical" evidence="1">
    <location>
        <begin position="105"/>
        <end position="124"/>
    </location>
</feature>
<dbReference type="AlphaFoldDB" id="A0A498D685"/>
<dbReference type="OrthoDB" id="2353183at2"/>
<reference evidence="2 3" key="1">
    <citation type="submission" date="2018-10" db="EMBL/GenBank/DDBJ databases">
        <title>Oceanobacillus sp. YLB-02 draft genome.</title>
        <authorList>
            <person name="Yu L."/>
        </authorList>
    </citation>
    <scope>NUCLEOTIDE SEQUENCE [LARGE SCALE GENOMIC DNA]</scope>
    <source>
        <strain evidence="2 3">YLB-02</strain>
    </source>
</reference>
<dbReference type="PIRSF" id="PIRSF030092">
    <property type="entry name" value="UCP030092"/>
    <property type="match status" value="1"/>
</dbReference>